<dbReference type="AlphaFoldDB" id="A0A370GJ45"/>
<protein>
    <submittedName>
        <fullName evidence="1">Uncharacterized protein</fullName>
    </submittedName>
</protein>
<name>A0A370GJ45_9COXI</name>
<evidence type="ECO:0000313" key="1">
    <source>
        <dbReference type="EMBL" id="RDI43822.1"/>
    </source>
</evidence>
<proteinExistence type="predicted"/>
<sequence>MSHARSGSVHIDQPEKELFQLQEIKQLCFQYVYNLNVDSKGNTNDLHEEVIIAFKLASLFNTQQNENAELTEIKYAIRHILAQHATYLVYHASHNSFYIKLLDFVKKGSNLNDEYLAILFPSLKWYEHDGRSISELKRHEFILTDDGTDFILLQPLFEQAFLRANHGIEPLYAYIDPLSEEERSLSPEEIKCVHQLIPQAKYFTKAAMERLNMPAINLSQALDKLIAALKKGDVEHDGSEEVAAKSAAYAVLEFDYLYKQLHVGIKIALRRMLEEIAIYDELPSLVKECVQGSQIKLKTVLNKHRDFLSAIMMGRGSLRKGNQTDWGGCKDDLIQQLKHPSEHFDASRITQLAGLVLGKLNEYYHKSKKPCQKLLRQLVLYICEYVVKQISEVAPANRLDEWRAYLNLLFSIQETCHNFDYLSVNEQKSRLAEISFRLAIVSIKTPTDIFFSAGKIHSSVFASKPTKTTLFNLHFVKFMDDNKKAFHSAGLKSEVILSDAGRIDKEHYKQCIAKDSRLFIPLDETILSLVPRSRTHRIPPSH</sequence>
<dbReference type="RefSeq" id="WP_114834377.1">
    <property type="nucleotide sequence ID" value="NZ_LR699115.1"/>
</dbReference>
<gene>
    <name evidence="1" type="ORF">C8D86_11092</name>
</gene>
<dbReference type="Proteomes" id="UP000254720">
    <property type="component" value="Unassembled WGS sequence"/>
</dbReference>
<reference evidence="1 2" key="1">
    <citation type="submission" date="2018-07" db="EMBL/GenBank/DDBJ databases">
        <title>Genomic Encyclopedia of Type Strains, Phase IV (KMG-IV): sequencing the most valuable type-strain genomes for metagenomic binning, comparative biology and taxonomic classification.</title>
        <authorList>
            <person name="Goeker M."/>
        </authorList>
    </citation>
    <scope>NUCLEOTIDE SEQUENCE [LARGE SCALE GENOMIC DNA]</scope>
    <source>
        <strain evidence="1 2">DSM 16500</strain>
    </source>
</reference>
<keyword evidence="2" id="KW-1185">Reference proteome</keyword>
<dbReference type="EMBL" id="QQAX01000010">
    <property type="protein sequence ID" value="RDI43822.1"/>
    <property type="molecule type" value="Genomic_DNA"/>
</dbReference>
<accession>A0A370GJ45</accession>
<comment type="caution">
    <text evidence="1">The sequence shown here is derived from an EMBL/GenBank/DDBJ whole genome shotgun (WGS) entry which is preliminary data.</text>
</comment>
<organism evidence="1 2">
    <name type="scientific">Aquicella lusitana</name>
    <dbReference type="NCBI Taxonomy" id="254246"/>
    <lineage>
        <taxon>Bacteria</taxon>
        <taxon>Pseudomonadati</taxon>
        <taxon>Pseudomonadota</taxon>
        <taxon>Gammaproteobacteria</taxon>
        <taxon>Legionellales</taxon>
        <taxon>Coxiellaceae</taxon>
        <taxon>Aquicella</taxon>
    </lineage>
</organism>
<evidence type="ECO:0000313" key="2">
    <source>
        <dbReference type="Proteomes" id="UP000254720"/>
    </source>
</evidence>